<evidence type="ECO:0000313" key="9">
    <source>
        <dbReference type="Proteomes" id="UP000185003"/>
    </source>
</evidence>
<dbReference type="EMBL" id="FSRA01000001">
    <property type="protein sequence ID" value="SIN75843.1"/>
    <property type="molecule type" value="Genomic_DNA"/>
</dbReference>
<evidence type="ECO:0000259" key="6">
    <source>
        <dbReference type="Pfam" id="PF07980"/>
    </source>
</evidence>
<dbReference type="InterPro" id="IPR033985">
    <property type="entry name" value="SusD-like_N"/>
</dbReference>
<evidence type="ECO:0000256" key="3">
    <source>
        <dbReference type="ARBA" id="ARBA00022729"/>
    </source>
</evidence>
<feature type="domain" description="SusD-like N-terminal" evidence="7">
    <location>
        <begin position="85"/>
        <end position="217"/>
    </location>
</feature>
<keyword evidence="5" id="KW-0998">Cell outer membrane</keyword>
<evidence type="ECO:0000313" key="8">
    <source>
        <dbReference type="EMBL" id="SIN75843.1"/>
    </source>
</evidence>
<reference evidence="8 9" key="1">
    <citation type="submission" date="2016-11" db="EMBL/GenBank/DDBJ databases">
        <authorList>
            <person name="Jaros S."/>
            <person name="Januszkiewicz K."/>
            <person name="Wedrychowicz H."/>
        </authorList>
    </citation>
    <scope>NUCLEOTIDE SEQUENCE [LARGE SCALE GENOMIC DNA]</scope>
    <source>
        <strain evidence="8 9">DSM 24787</strain>
    </source>
</reference>
<gene>
    <name evidence="8" type="ORF">SAMN04488055_1176</name>
</gene>
<dbReference type="Proteomes" id="UP000185003">
    <property type="component" value="Unassembled WGS sequence"/>
</dbReference>
<dbReference type="CDD" id="cd08977">
    <property type="entry name" value="SusD"/>
    <property type="match status" value="1"/>
</dbReference>
<dbReference type="GO" id="GO:0009279">
    <property type="term" value="C:cell outer membrane"/>
    <property type="evidence" value="ECO:0007669"/>
    <property type="project" value="UniProtKB-SubCell"/>
</dbReference>
<proteinExistence type="inferred from homology"/>
<keyword evidence="4" id="KW-0472">Membrane</keyword>
<dbReference type="Pfam" id="PF07980">
    <property type="entry name" value="SusD_RagB"/>
    <property type="match status" value="1"/>
</dbReference>
<accession>A0A1N6DYM3</accession>
<feature type="domain" description="RagB/SusD" evidence="6">
    <location>
        <begin position="330"/>
        <end position="452"/>
    </location>
</feature>
<dbReference type="RefSeq" id="WP_200798223.1">
    <property type="nucleotide sequence ID" value="NZ_FSRA01000001.1"/>
</dbReference>
<evidence type="ECO:0000256" key="4">
    <source>
        <dbReference type="ARBA" id="ARBA00023136"/>
    </source>
</evidence>
<comment type="subcellular location">
    <subcellularLocation>
        <location evidence="1">Cell outer membrane</location>
    </subcellularLocation>
</comment>
<evidence type="ECO:0000256" key="1">
    <source>
        <dbReference type="ARBA" id="ARBA00004442"/>
    </source>
</evidence>
<keyword evidence="3" id="KW-0732">Signal</keyword>
<comment type="similarity">
    <text evidence="2">Belongs to the SusD family.</text>
</comment>
<dbReference type="PROSITE" id="PS51257">
    <property type="entry name" value="PROKAR_LIPOPROTEIN"/>
    <property type="match status" value="1"/>
</dbReference>
<keyword evidence="9" id="KW-1185">Reference proteome</keyword>
<organism evidence="8 9">
    <name type="scientific">Chitinophaga niabensis</name>
    <dbReference type="NCBI Taxonomy" id="536979"/>
    <lineage>
        <taxon>Bacteria</taxon>
        <taxon>Pseudomonadati</taxon>
        <taxon>Bacteroidota</taxon>
        <taxon>Chitinophagia</taxon>
        <taxon>Chitinophagales</taxon>
        <taxon>Chitinophagaceae</taxon>
        <taxon>Chitinophaga</taxon>
    </lineage>
</organism>
<sequence length="455" mass="50976">MRTIIIFIAAITSLSSCQKLLDTKPVTAVSDEQPIFDKASSETALRGVYRQLASSGYYGETYVTLGYFPSGDIKNLTTGGAANLVNINFRADDVTFNTAWSAIYTTINRANHVISKVPAVQDPALTPALRDQYVGEAKFIRALAYFDLARAWGGVQLILEPTTSLQNRPVLKRSTLEQTYAQIFADLKDAEQLLPDGVNRIRATKRTAWALRARYHLYRKEWALAEEYATKLISLTADYKLLKPFNTWFANDAIGTSESVFELEYSAINPSTIRSQMQHPTNGGTYRYAPTDKFVQLLNDPLVSGGRKTLIGSVTQGGTTIWFGNLYYRKNATDPAYIFRIAELYLIRAEARAQLDNASGSLDDLNEIRKRADVPISGAANKEELLLAIENERRIEFAFEAHRWFDLARTGRAKAVLEALDPNTKVEPYELVFPIPITQIQLDKDLEQNPDYSGK</sequence>
<evidence type="ECO:0000259" key="7">
    <source>
        <dbReference type="Pfam" id="PF14322"/>
    </source>
</evidence>
<dbReference type="InterPro" id="IPR012944">
    <property type="entry name" value="SusD_RagB_dom"/>
</dbReference>
<dbReference type="Pfam" id="PF14322">
    <property type="entry name" value="SusD-like_3"/>
    <property type="match status" value="1"/>
</dbReference>
<dbReference type="STRING" id="536979.SAMN04488055_1176"/>
<protein>
    <submittedName>
        <fullName evidence="8">Starch-binding associating with outer membrane</fullName>
    </submittedName>
</protein>
<dbReference type="InterPro" id="IPR011990">
    <property type="entry name" value="TPR-like_helical_dom_sf"/>
</dbReference>
<evidence type="ECO:0000256" key="5">
    <source>
        <dbReference type="ARBA" id="ARBA00023237"/>
    </source>
</evidence>
<name>A0A1N6DYM3_9BACT</name>
<dbReference type="SUPFAM" id="SSF48452">
    <property type="entry name" value="TPR-like"/>
    <property type="match status" value="1"/>
</dbReference>
<dbReference type="AlphaFoldDB" id="A0A1N6DYM3"/>
<evidence type="ECO:0000256" key="2">
    <source>
        <dbReference type="ARBA" id="ARBA00006275"/>
    </source>
</evidence>
<dbReference type="Gene3D" id="1.25.40.390">
    <property type="match status" value="1"/>
</dbReference>